<dbReference type="EMBL" id="VSWC01000079">
    <property type="protein sequence ID" value="KAA1094613.1"/>
    <property type="molecule type" value="Genomic_DNA"/>
</dbReference>
<accession>A0A5B0RVU6</accession>
<dbReference type="AlphaFoldDB" id="A0A5B0RVU6"/>
<protein>
    <submittedName>
        <fullName evidence="2">Uncharacterized protein</fullName>
    </submittedName>
</protein>
<gene>
    <name evidence="1" type="ORF">PGT21_026632</name>
    <name evidence="2" type="ORF">PGTUg99_016606</name>
</gene>
<sequence length="80" mass="9174">MEEVTVGGLLNPICNPPITLRFNEARTVARRILRDERITEISTRSLLHNPRAFKATKAFVQISARLPQFRRREDAEGSLQ</sequence>
<organism evidence="2 4">
    <name type="scientific">Puccinia graminis f. sp. tritici</name>
    <dbReference type="NCBI Taxonomy" id="56615"/>
    <lineage>
        <taxon>Eukaryota</taxon>
        <taxon>Fungi</taxon>
        <taxon>Dikarya</taxon>
        <taxon>Basidiomycota</taxon>
        <taxon>Pucciniomycotina</taxon>
        <taxon>Pucciniomycetes</taxon>
        <taxon>Pucciniales</taxon>
        <taxon>Pucciniaceae</taxon>
        <taxon>Puccinia</taxon>
    </lineage>
</organism>
<comment type="caution">
    <text evidence="2">The sequence shown here is derived from an EMBL/GenBank/DDBJ whole genome shotgun (WGS) entry which is preliminary data.</text>
</comment>
<keyword evidence="3" id="KW-1185">Reference proteome</keyword>
<evidence type="ECO:0000313" key="2">
    <source>
        <dbReference type="EMBL" id="KAA1128973.1"/>
    </source>
</evidence>
<proteinExistence type="predicted"/>
<dbReference type="Proteomes" id="UP000324748">
    <property type="component" value="Unassembled WGS sequence"/>
</dbReference>
<name>A0A5B0RVU6_PUCGR</name>
<dbReference type="EMBL" id="VDEP01000138">
    <property type="protein sequence ID" value="KAA1128973.1"/>
    <property type="molecule type" value="Genomic_DNA"/>
</dbReference>
<dbReference type="Proteomes" id="UP000325313">
    <property type="component" value="Unassembled WGS sequence"/>
</dbReference>
<evidence type="ECO:0000313" key="4">
    <source>
        <dbReference type="Proteomes" id="UP000325313"/>
    </source>
</evidence>
<reference evidence="3 4" key="1">
    <citation type="submission" date="2019-05" db="EMBL/GenBank/DDBJ databases">
        <title>Emergence of the Ug99 lineage of the wheat stem rust pathogen through somatic hybridization.</title>
        <authorList>
            <person name="Li F."/>
            <person name="Upadhyaya N.M."/>
            <person name="Sperschneider J."/>
            <person name="Matny O."/>
            <person name="Nguyen-Phuc H."/>
            <person name="Mago R."/>
            <person name="Raley C."/>
            <person name="Miller M.E."/>
            <person name="Silverstein K.A.T."/>
            <person name="Henningsen E."/>
            <person name="Hirsch C.D."/>
            <person name="Visser B."/>
            <person name="Pretorius Z.A."/>
            <person name="Steffenson B.J."/>
            <person name="Schwessinger B."/>
            <person name="Dodds P.N."/>
            <person name="Figueroa M."/>
        </authorList>
    </citation>
    <scope>NUCLEOTIDE SEQUENCE [LARGE SCALE GENOMIC DNA]</scope>
    <source>
        <strain evidence="1">21-0</strain>
        <strain evidence="2 4">Ug99</strain>
    </source>
</reference>
<evidence type="ECO:0000313" key="1">
    <source>
        <dbReference type="EMBL" id="KAA1094613.1"/>
    </source>
</evidence>
<evidence type="ECO:0000313" key="3">
    <source>
        <dbReference type="Proteomes" id="UP000324748"/>
    </source>
</evidence>